<evidence type="ECO:0000313" key="4">
    <source>
        <dbReference type="EMBL" id="DAZ95447.1"/>
    </source>
</evidence>
<feature type="region of interest" description="Disordered" evidence="2">
    <location>
        <begin position="255"/>
        <end position="290"/>
    </location>
</feature>
<dbReference type="PANTHER" id="PTHR23032:SF13">
    <property type="entry name" value="BRO1 DOMAIN-CONTAINING PROTEIN BROX"/>
    <property type="match status" value="1"/>
</dbReference>
<feature type="compositionally biased region" description="Polar residues" evidence="2">
    <location>
        <begin position="267"/>
        <end position="276"/>
    </location>
</feature>
<name>A0AAV2YLG0_9STRA</name>
<gene>
    <name evidence="4" type="ORF">N0F65_013016</name>
</gene>
<feature type="domain" description="BRO1" evidence="3">
    <location>
        <begin position="191"/>
        <end position="590"/>
    </location>
</feature>
<dbReference type="InterPro" id="IPR038499">
    <property type="entry name" value="BRO1_sf"/>
</dbReference>
<feature type="compositionally biased region" description="Low complexity" evidence="2">
    <location>
        <begin position="98"/>
        <end position="111"/>
    </location>
</feature>
<comment type="similarity">
    <text evidence="1">Belongs to the BROX family.</text>
</comment>
<dbReference type="Proteomes" id="UP001146120">
    <property type="component" value="Unassembled WGS sequence"/>
</dbReference>
<dbReference type="Pfam" id="PF03097">
    <property type="entry name" value="BRO1"/>
    <property type="match status" value="1"/>
</dbReference>
<evidence type="ECO:0000256" key="1">
    <source>
        <dbReference type="ARBA" id="ARBA00008901"/>
    </source>
</evidence>
<protein>
    <recommendedName>
        <fullName evidence="3">BRO1 domain-containing protein</fullName>
    </recommendedName>
</protein>
<keyword evidence="5" id="KW-1185">Reference proteome</keyword>
<accession>A0AAV2YLG0</accession>
<dbReference type="EMBL" id="DAKRPA010000204">
    <property type="protein sequence ID" value="DAZ95447.1"/>
    <property type="molecule type" value="Genomic_DNA"/>
</dbReference>
<dbReference type="InterPro" id="IPR004328">
    <property type="entry name" value="BRO1_dom"/>
</dbReference>
<dbReference type="PANTHER" id="PTHR23032">
    <property type="entry name" value="BRO1 DOMAIN-CONTAINING PROTEIN BROX"/>
    <property type="match status" value="1"/>
</dbReference>
<organism evidence="4 5">
    <name type="scientific">Lagenidium giganteum</name>
    <dbReference type="NCBI Taxonomy" id="4803"/>
    <lineage>
        <taxon>Eukaryota</taxon>
        <taxon>Sar</taxon>
        <taxon>Stramenopiles</taxon>
        <taxon>Oomycota</taxon>
        <taxon>Peronosporomycetes</taxon>
        <taxon>Pythiales</taxon>
        <taxon>Pythiaceae</taxon>
    </lineage>
</organism>
<dbReference type="SMART" id="SM01041">
    <property type="entry name" value="BRO1"/>
    <property type="match status" value="1"/>
</dbReference>
<evidence type="ECO:0000256" key="2">
    <source>
        <dbReference type="SAM" id="MobiDB-lite"/>
    </source>
</evidence>
<feature type="compositionally biased region" description="Polar residues" evidence="2">
    <location>
        <begin position="112"/>
        <end position="129"/>
    </location>
</feature>
<proteinExistence type="inferred from homology"/>
<reference evidence="4" key="1">
    <citation type="submission" date="2022-11" db="EMBL/GenBank/DDBJ databases">
        <authorList>
            <person name="Morgan W.R."/>
            <person name="Tartar A."/>
        </authorList>
    </citation>
    <scope>NUCLEOTIDE SEQUENCE</scope>
    <source>
        <strain evidence="4">ARSEF 373</strain>
    </source>
</reference>
<feature type="region of interest" description="Disordered" evidence="2">
    <location>
        <begin position="98"/>
        <end position="130"/>
    </location>
</feature>
<dbReference type="Gene3D" id="1.25.40.280">
    <property type="entry name" value="alix/aip1 like domains"/>
    <property type="match status" value="2"/>
</dbReference>
<evidence type="ECO:0000313" key="5">
    <source>
        <dbReference type="Proteomes" id="UP001146120"/>
    </source>
</evidence>
<comment type="caution">
    <text evidence="4">The sequence shown here is derived from an EMBL/GenBank/DDBJ whole genome shotgun (WGS) entry which is preliminary data.</text>
</comment>
<reference evidence="4" key="2">
    <citation type="journal article" date="2023" name="Microbiol Resour">
        <title>Decontamination and Annotation of the Draft Genome Sequence of the Oomycete Lagenidium giganteum ARSEF 373.</title>
        <authorList>
            <person name="Morgan W.R."/>
            <person name="Tartar A."/>
        </authorList>
    </citation>
    <scope>NUCLEOTIDE SEQUENCE</scope>
    <source>
        <strain evidence="4">ARSEF 373</strain>
    </source>
</reference>
<dbReference type="PROSITE" id="PS51180">
    <property type="entry name" value="BRO1"/>
    <property type="match status" value="1"/>
</dbReference>
<evidence type="ECO:0000259" key="3">
    <source>
        <dbReference type="PROSITE" id="PS51180"/>
    </source>
</evidence>
<dbReference type="InterPro" id="IPR038898">
    <property type="entry name" value="BROX"/>
</dbReference>
<dbReference type="AlphaFoldDB" id="A0AAV2YLG0"/>
<sequence length="590" mass="64174">MTSMMAKESLPPCCHALYMGTKHAERVNFESELLKHAVHEKKHFAVRLAIALKDARGKLQCDKDSIAVPFTSVEDVTAYVQDVVHYLSLLRGFQPEDAAAPGAQPQPQAPATSSTIPVATMSSDGSETPSAALRQPLMANMSPSMPSPLAMTAPVPSRPDRRGLINFCSWKDVITNASLYGASVEFEHTQALLASGVFMLNQAQIKMDRLAACGGRLNPEYEKELKVAYQLLLQAAGVFEACLHALGVTPQAVGAPWTDLSEPEPQPSQENANQDDSAAMPTEDAMAKWRAEQKKMAAGSALSDLPAPAASEDMVRPEGKVAAPTQHSATAQLHRIPDLARGHFVQALMWIALAQAEELVILRGITREFVDYGLMGKLAMDLATRFKAIHEYAGRFLPCASSGEADKLRVHCMFKEAYYVATSCYFQGAAHMDLDEARHCAQAIANFKKAQGLMQATLAQKQNYEAKLSDRLERDRKSRLDASFTRAQQIINRDLEIMTKRNDTVYYERIPEPQPPCEPLGLVRAVPFPEVQVAAVWRDEGVATCLYADEPAQAAVVAPATTPAGGNQAEPERRAVQPGEGGCCKGCVIS</sequence>